<feature type="compositionally biased region" description="Polar residues" evidence="11">
    <location>
        <begin position="34"/>
        <end position="52"/>
    </location>
</feature>
<dbReference type="GO" id="GO:0006783">
    <property type="term" value="P:heme biosynthetic process"/>
    <property type="evidence" value="ECO:0007669"/>
    <property type="project" value="UniProtKB-KW"/>
</dbReference>
<dbReference type="Gene3D" id="3.30.160.40">
    <property type="entry name" value="Porphobilinogen deaminase, C-terminal domain"/>
    <property type="match status" value="1"/>
</dbReference>
<dbReference type="InterPro" id="IPR022418">
    <property type="entry name" value="Porphobilinogen_deaminase_C"/>
</dbReference>
<dbReference type="GO" id="GO:0004418">
    <property type="term" value="F:hydroxymethylbilane synthase activity"/>
    <property type="evidence" value="ECO:0007669"/>
    <property type="project" value="UniProtKB-EC"/>
</dbReference>
<keyword evidence="15" id="KW-1185">Reference proteome</keyword>
<gene>
    <name evidence="14" type="ORF">Cboi02_000223400</name>
</gene>
<dbReference type="PRINTS" id="PR00151">
    <property type="entry name" value="PORPHBDMNASE"/>
</dbReference>
<evidence type="ECO:0000313" key="15">
    <source>
        <dbReference type="Proteomes" id="UP001165120"/>
    </source>
</evidence>
<dbReference type="PANTHER" id="PTHR11557">
    <property type="entry name" value="PORPHOBILINOGEN DEAMINASE"/>
    <property type="match status" value="1"/>
</dbReference>
<name>A0A9W6WFH2_CANBO</name>
<evidence type="ECO:0000256" key="3">
    <source>
        <dbReference type="ARBA" id="ARBA00005638"/>
    </source>
</evidence>
<organism evidence="14 15">
    <name type="scientific">Candida boidinii</name>
    <name type="common">Yeast</name>
    <dbReference type="NCBI Taxonomy" id="5477"/>
    <lineage>
        <taxon>Eukaryota</taxon>
        <taxon>Fungi</taxon>
        <taxon>Dikarya</taxon>
        <taxon>Ascomycota</taxon>
        <taxon>Saccharomycotina</taxon>
        <taxon>Pichiomycetes</taxon>
        <taxon>Pichiales</taxon>
        <taxon>Pichiaceae</taxon>
        <taxon>Ogataea</taxon>
        <taxon>Ogataea/Candida clade</taxon>
    </lineage>
</organism>
<feature type="domain" description="Porphobilinogen deaminase N-terminal" evidence="12">
    <location>
        <begin position="72"/>
        <end position="287"/>
    </location>
</feature>
<dbReference type="InterPro" id="IPR036803">
    <property type="entry name" value="Porphobilinogen_deaminase_C_sf"/>
</dbReference>
<evidence type="ECO:0000256" key="9">
    <source>
        <dbReference type="ARBA" id="ARBA00030685"/>
    </source>
</evidence>
<dbReference type="Proteomes" id="UP001165120">
    <property type="component" value="Unassembled WGS sequence"/>
</dbReference>
<keyword evidence="7" id="KW-0350">Heme biosynthesis</keyword>
<dbReference type="FunFam" id="3.40.190.10:FF:000005">
    <property type="entry name" value="Porphobilinogen deaminase"/>
    <property type="match status" value="1"/>
</dbReference>
<evidence type="ECO:0000259" key="12">
    <source>
        <dbReference type="Pfam" id="PF01379"/>
    </source>
</evidence>
<evidence type="ECO:0000256" key="2">
    <source>
        <dbReference type="ARBA" id="ARBA00004735"/>
    </source>
</evidence>
<comment type="pathway">
    <text evidence="2">Porphyrin-containing compound metabolism; protoporphyrin-IX biosynthesis; coproporphyrinogen-III from 5-aminolevulinate: step 2/4.</text>
</comment>
<dbReference type="PROSITE" id="PS00533">
    <property type="entry name" value="PORPHOBILINOGEN_DEAM"/>
    <property type="match status" value="1"/>
</dbReference>
<keyword evidence="8" id="KW-0627">Porphyrin biosynthesis</keyword>
<dbReference type="InterPro" id="IPR022419">
    <property type="entry name" value="Porphobilin_deaminase_cofac_BS"/>
</dbReference>
<dbReference type="AlphaFoldDB" id="A0A9W6WFH2"/>
<feature type="region of interest" description="Disordered" evidence="11">
    <location>
        <begin position="34"/>
        <end position="55"/>
    </location>
</feature>
<sequence>MLSSPIQPSHPINYHSLQSTISASVPSTASAVITTKNKSTKNMTPVPSSDSKSAPAVKIQTEDSFNIPNNTLRIGSRKSKLAVKQSEIVGEVISKKFPQISTPIVTVSTLGDQFQNRPLYSFGGKALWTKELEILLLESVGEYEKIDLIVHSLKDMPTSLPDEFELGCILEREDPRDALVMKIDSPYKSLGDLPDGSVVGTSSVRRSAQLLKNFPHLQFKSVRGNINTRLSKLDDSEQGYDCIILAAAGLLRLNLDFRITQYLNEDIMYHAVGQGALGIEVRKNDPVLSKVCKEIVHFESAICCAAERSLLKFLEGGCSVPVGCKTHYNKSDKTLELKAIVLSTDGKESVEDELTATIESIKDAQELGVNLAKIMIENGAKKILDEINFDKINEIKQAGLTNQIQN</sequence>
<dbReference type="CDD" id="cd13645">
    <property type="entry name" value="PBP2_HuPBGD_like"/>
    <property type="match status" value="1"/>
</dbReference>
<evidence type="ECO:0000313" key="14">
    <source>
        <dbReference type="EMBL" id="GME69326.1"/>
    </source>
</evidence>
<dbReference type="SUPFAM" id="SSF53850">
    <property type="entry name" value="Periplasmic binding protein-like II"/>
    <property type="match status" value="1"/>
</dbReference>
<dbReference type="EMBL" id="BSXN01000642">
    <property type="protein sequence ID" value="GME69326.1"/>
    <property type="molecule type" value="Genomic_DNA"/>
</dbReference>
<dbReference type="InterPro" id="IPR022417">
    <property type="entry name" value="Porphobilin_deaminase_N"/>
</dbReference>
<dbReference type="Pfam" id="PF01379">
    <property type="entry name" value="Porphobil_deam"/>
    <property type="match status" value="1"/>
</dbReference>
<dbReference type="Gene3D" id="3.40.190.10">
    <property type="entry name" value="Periplasmic binding protein-like II"/>
    <property type="match status" value="2"/>
</dbReference>
<dbReference type="EC" id="2.5.1.61" evidence="4"/>
<comment type="similarity">
    <text evidence="3">Belongs to the HMBS family.</text>
</comment>
<evidence type="ECO:0000256" key="8">
    <source>
        <dbReference type="ARBA" id="ARBA00023244"/>
    </source>
</evidence>
<dbReference type="FunFam" id="3.30.160.40:FF:000002">
    <property type="entry name" value="Porphobilinogen deaminase"/>
    <property type="match status" value="1"/>
</dbReference>
<comment type="cofactor">
    <cofactor evidence="1">
        <name>dipyrromethane</name>
        <dbReference type="ChEBI" id="CHEBI:60342"/>
    </cofactor>
</comment>
<keyword evidence="6" id="KW-0808">Transferase</keyword>
<evidence type="ECO:0000256" key="7">
    <source>
        <dbReference type="ARBA" id="ARBA00023133"/>
    </source>
</evidence>
<dbReference type="NCBIfam" id="TIGR00212">
    <property type="entry name" value="hemC"/>
    <property type="match status" value="1"/>
</dbReference>
<evidence type="ECO:0000256" key="6">
    <source>
        <dbReference type="ARBA" id="ARBA00022679"/>
    </source>
</evidence>
<reference evidence="14" key="1">
    <citation type="submission" date="2023-04" db="EMBL/GenBank/DDBJ databases">
        <title>Candida boidinii NBRC 10035.</title>
        <authorList>
            <person name="Ichikawa N."/>
            <person name="Sato H."/>
            <person name="Tonouchi N."/>
        </authorList>
    </citation>
    <scope>NUCLEOTIDE SEQUENCE</scope>
    <source>
        <strain evidence="14">NBRC 10035</strain>
    </source>
</reference>
<evidence type="ECO:0000256" key="5">
    <source>
        <dbReference type="ARBA" id="ARBA00016519"/>
    </source>
</evidence>
<proteinExistence type="inferred from homology"/>
<feature type="domain" description="Porphobilinogen deaminase C-terminal" evidence="13">
    <location>
        <begin position="302"/>
        <end position="376"/>
    </location>
</feature>
<dbReference type="Pfam" id="PF03900">
    <property type="entry name" value="Porphobil_deamC"/>
    <property type="match status" value="1"/>
</dbReference>
<evidence type="ECO:0000256" key="1">
    <source>
        <dbReference type="ARBA" id="ARBA00001916"/>
    </source>
</evidence>
<dbReference type="GO" id="GO:0005737">
    <property type="term" value="C:cytoplasm"/>
    <property type="evidence" value="ECO:0007669"/>
    <property type="project" value="TreeGrafter"/>
</dbReference>
<comment type="caution">
    <text evidence="14">The sequence shown here is derived from an EMBL/GenBank/DDBJ whole genome shotgun (WGS) entry which is preliminary data.</text>
</comment>
<dbReference type="PANTHER" id="PTHR11557:SF0">
    <property type="entry name" value="PORPHOBILINOGEN DEAMINASE"/>
    <property type="match status" value="1"/>
</dbReference>
<evidence type="ECO:0000256" key="10">
    <source>
        <dbReference type="ARBA" id="ARBA00033064"/>
    </source>
</evidence>
<protein>
    <recommendedName>
        <fullName evidence="5">Porphobilinogen deaminase</fullName>
        <ecNumber evidence="4">2.5.1.61</ecNumber>
    </recommendedName>
    <alternativeName>
        <fullName evidence="10">Hydroxymethylbilane synthase</fullName>
    </alternativeName>
    <alternativeName>
        <fullName evidence="9">Pre-uroporphyrinogen synthase</fullName>
    </alternativeName>
</protein>
<dbReference type="InterPro" id="IPR000860">
    <property type="entry name" value="HemC"/>
</dbReference>
<accession>A0A9W6WFH2</accession>
<dbReference type="SUPFAM" id="SSF54782">
    <property type="entry name" value="Porphobilinogen deaminase (hydroxymethylbilane synthase), C-terminal domain"/>
    <property type="match status" value="1"/>
</dbReference>
<evidence type="ECO:0000256" key="11">
    <source>
        <dbReference type="SAM" id="MobiDB-lite"/>
    </source>
</evidence>
<evidence type="ECO:0000259" key="13">
    <source>
        <dbReference type="Pfam" id="PF03900"/>
    </source>
</evidence>
<evidence type="ECO:0000256" key="4">
    <source>
        <dbReference type="ARBA" id="ARBA00012655"/>
    </source>
</evidence>